<evidence type="ECO:0000256" key="4">
    <source>
        <dbReference type="ARBA" id="ARBA00023027"/>
    </source>
</evidence>
<dbReference type="EC" id="1.1.1.37" evidence="1"/>
<dbReference type="InterPro" id="IPR001236">
    <property type="entry name" value="Lactate/malate_DH_N"/>
</dbReference>
<dbReference type="GO" id="GO:0006099">
    <property type="term" value="P:tricarboxylic acid cycle"/>
    <property type="evidence" value="ECO:0007669"/>
    <property type="project" value="UniProtKB-KW"/>
</dbReference>
<evidence type="ECO:0000259" key="5">
    <source>
        <dbReference type="Pfam" id="PF00056"/>
    </source>
</evidence>
<keyword evidence="2" id="KW-0816">Tricarboxylic acid cycle</keyword>
<organism evidence="6 7">
    <name type="scientific">Hydnum rufescens UP504</name>
    <dbReference type="NCBI Taxonomy" id="1448309"/>
    <lineage>
        <taxon>Eukaryota</taxon>
        <taxon>Fungi</taxon>
        <taxon>Dikarya</taxon>
        <taxon>Basidiomycota</taxon>
        <taxon>Agaricomycotina</taxon>
        <taxon>Agaricomycetes</taxon>
        <taxon>Cantharellales</taxon>
        <taxon>Hydnaceae</taxon>
        <taxon>Hydnum</taxon>
    </lineage>
</organism>
<accession>A0A9P6DM34</accession>
<keyword evidence="7" id="KW-1185">Reference proteome</keyword>
<keyword evidence="4" id="KW-0520">NAD</keyword>
<evidence type="ECO:0000256" key="2">
    <source>
        <dbReference type="ARBA" id="ARBA00022532"/>
    </source>
</evidence>
<dbReference type="Gene3D" id="3.40.50.720">
    <property type="entry name" value="NAD(P)-binding Rossmann-like Domain"/>
    <property type="match status" value="1"/>
</dbReference>
<evidence type="ECO:0000256" key="3">
    <source>
        <dbReference type="ARBA" id="ARBA00023002"/>
    </source>
</evidence>
<evidence type="ECO:0000313" key="7">
    <source>
        <dbReference type="Proteomes" id="UP000886523"/>
    </source>
</evidence>
<dbReference type="OrthoDB" id="4069699at2759"/>
<gene>
    <name evidence="6" type="ORF">BS47DRAFT_1402708</name>
</gene>
<comment type="caution">
    <text evidence="6">The sequence shown here is derived from an EMBL/GenBank/DDBJ whole genome shotgun (WGS) entry which is preliminary data.</text>
</comment>
<dbReference type="InterPro" id="IPR036291">
    <property type="entry name" value="NAD(P)-bd_dom_sf"/>
</dbReference>
<sequence>MNAPNNNLQNENTPNDDWLSTTHSLSLYNISGAPGIAADMSHVATAGEVNGYISEKLGNALQGTKIVVIAAGIPRKPNIVWVDLFNTNAPIVWDLAQAVGEDAPEAHILITSDPVNSTVSIITEVLKKASKFNPAKVWYHHSWCRSPLVYSGGNKGVITPSFVKSPLYESEGLSAEEEKHIQAALPELKKNIEKGVNFLWRLELDLTFTSQFAELYNQIIARASHVKAT</sequence>
<evidence type="ECO:0000313" key="6">
    <source>
        <dbReference type="EMBL" id="KAF9503140.1"/>
    </source>
</evidence>
<dbReference type="GO" id="GO:0030060">
    <property type="term" value="F:L-malate dehydrogenase (NAD+) activity"/>
    <property type="evidence" value="ECO:0007669"/>
    <property type="project" value="UniProtKB-EC"/>
</dbReference>
<dbReference type="PANTHER" id="PTHR11540">
    <property type="entry name" value="MALATE AND LACTATE DEHYDROGENASE"/>
    <property type="match status" value="1"/>
</dbReference>
<dbReference type="EMBL" id="MU129434">
    <property type="protein sequence ID" value="KAF9503140.1"/>
    <property type="molecule type" value="Genomic_DNA"/>
</dbReference>
<proteinExistence type="predicted"/>
<protein>
    <recommendedName>
        <fullName evidence="1">malate dehydrogenase</fullName>
        <ecNumber evidence="1">1.1.1.37</ecNumber>
    </recommendedName>
</protein>
<feature type="domain" description="Lactate/malate dehydrogenase N-terminal" evidence="5">
    <location>
        <begin position="23"/>
        <end position="137"/>
    </location>
</feature>
<name>A0A9P6DM34_9AGAM</name>
<dbReference type="PANTHER" id="PTHR11540:SF73">
    <property type="entry name" value="MALATE DEHYDROGENASE, MITOCHONDRIAL"/>
    <property type="match status" value="1"/>
</dbReference>
<evidence type="ECO:0000256" key="1">
    <source>
        <dbReference type="ARBA" id="ARBA00012995"/>
    </source>
</evidence>
<dbReference type="AlphaFoldDB" id="A0A9P6DM34"/>
<dbReference type="Proteomes" id="UP000886523">
    <property type="component" value="Unassembled WGS sequence"/>
</dbReference>
<reference evidence="6" key="1">
    <citation type="journal article" date="2020" name="Nat. Commun.">
        <title>Large-scale genome sequencing of mycorrhizal fungi provides insights into the early evolution of symbiotic traits.</title>
        <authorList>
            <person name="Miyauchi S."/>
            <person name="Kiss E."/>
            <person name="Kuo A."/>
            <person name="Drula E."/>
            <person name="Kohler A."/>
            <person name="Sanchez-Garcia M."/>
            <person name="Morin E."/>
            <person name="Andreopoulos B."/>
            <person name="Barry K.W."/>
            <person name="Bonito G."/>
            <person name="Buee M."/>
            <person name="Carver A."/>
            <person name="Chen C."/>
            <person name="Cichocki N."/>
            <person name="Clum A."/>
            <person name="Culley D."/>
            <person name="Crous P.W."/>
            <person name="Fauchery L."/>
            <person name="Girlanda M."/>
            <person name="Hayes R.D."/>
            <person name="Keri Z."/>
            <person name="LaButti K."/>
            <person name="Lipzen A."/>
            <person name="Lombard V."/>
            <person name="Magnuson J."/>
            <person name="Maillard F."/>
            <person name="Murat C."/>
            <person name="Nolan M."/>
            <person name="Ohm R.A."/>
            <person name="Pangilinan J."/>
            <person name="Pereira M.F."/>
            <person name="Perotto S."/>
            <person name="Peter M."/>
            <person name="Pfister S."/>
            <person name="Riley R."/>
            <person name="Sitrit Y."/>
            <person name="Stielow J.B."/>
            <person name="Szollosi G."/>
            <person name="Zifcakova L."/>
            <person name="Stursova M."/>
            <person name="Spatafora J.W."/>
            <person name="Tedersoo L."/>
            <person name="Vaario L.M."/>
            <person name="Yamada A."/>
            <person name="Yan M."/>
            <person name="Wang P."/>
            <person name="Xu J."/>
            <person name="Bruns T."/>
            <person name="Baldrian P."/>
            <person name="Vilgalys R."/>
            <person name="Dunand C."/>
            <person name="Henrissat B."/>
            <person name="Grigoriev I.V."/>
            <person name="Hibbett D."/>
            <person name="Nagy L.G."/>
            <person name="Martin F.M."/>
        </authorList>
    </citation>
    <scope>NUCLEOTIDE SEQUENCE</scope>
    <source>
        <strain evidence="6">UP504</strain>
    </source>
</reference>
<keyword evidence="3" id="KW-0560">Oxidoreductase</keyword>
<dbReference type="Pfam" id="PF00056">
    <property type="entry name" value="Ldh_1_N"/>
    <property type="match status" value="1"/>
</dbReference>
<dbReference type="GO" id="GO:0005739">
    <property type="term" value="C:mitochondrion"/>
    <property type="evidence" value="ECO:0007669"/>
    <property type="project" value="TreeGrafter"/>
</dbReference>
<dbReference type="SUPFAM" id="SSF51735">
    <property type="entry name" value="NAD(P)-binding Rossmann-fold domains"/>
    <property type="match status" value="1"/>
</dbReference>